<dbReference type="EMBL" id="KZ679130">
    <property type="protein sequence ID" value="PTB77882.1"/>
    <property type="molecule type" value="Genomic_DNA"/>
</dbReference>
<dbReference type="AlphaFoldDB" id="A0A2T4C8P0"/>
<reference evidence="2 3" key="1">
    <citation type="submission" date="2016-07" db="EMBL/GenBank/DDBJ databases">
        <title>Multiple horizontal gene transfer events from other fungi enriched the ability of initially mycotrophic Trichoderma (Ascomycota) to feed on dead plant biomass.</title>
        <authorList>
            <consortium name="DOE Joint Genome Institute"/>
            <person name="Aerts A."/>
            <person name="Atanasova L."/>
            <person name="Chenthamara K."/>
            <person name="Zhang J."/>
            <person name="Grujic M."/>
            <person name="Henrissat B."/>
            <person name="Kuo A."/>
            <person name="Salamov A."/>
            <person name="Lipzen A."/>
            <person name="Labutti K."/>
            <person name="Barry K."/>
            <person name="Miao Y."/>
            <person name="Rahimi M.J."/>
            <person name="Shen Q."/>
            <person name="Grigoriev I.V."/>
            <person name="Kubicek C.P."/>
            <person name="Druzhinina I.S."/>
        </authorList>
    </citation>
    <scope>NUCLEOTIDE SEQUENCE [LARGE SCALE GENOMIC DNA]</scope>
    <source>
        <strain evidence="2 3">ATCC 18648</strain>
    </source>
</reference>
<name>A0A2T4C8P0_TRILO</name>
<keyword evidence="3" id="KW-1185">Reference proteome</keyword>
<protein>
    <submittedName>
        <fullName evidence="2">Uncharacterized protein</fullName>
    </submittedName>
</protein>
<proteinExistence type="predicted"/>
<evidence type="ECO:0000256" key="1">
    <source>
        <dbReference type="SAM" id="MobiDB-lite"/>
    </source>
</evidence>
<evidence type="ECO:0000313" key="2">
    <source>
        <dbReference type="EMBL" id="PTB77882.1"/>
    </source>
</evidence>
<gene>
    <name evidence="2" type="ORF">M440DRAFT_294963</name>
</gene>
<accession>A0A2T4C8P0</accession>
<dbReference type="Proteomes" id="UP000240760">
    <property type="component" value="Unassembled WGS sequence"/>
</dbReference>
<evidence type="ECO:0000313" key="3">
    <source>
        <dbReference type="Proteomes" id="UP000240760"/>
    </source>
</evidence>
<feature type="region of interest" description="Disordered" evidence="1">
    <location>
        <begin position="1"/>
        <end position="44"/>
    </location>
</feature>
<sequence length="74" mass="8200">MPGQSVKRATRLRRRDLRTSSVIASRPKRTATMPPGLPAERAEAEDDDLNQMIASAARSGAFMAPTETEREERC</sequence>
<organism evidence="2 3">
    <name type="scientific">Trichoderma longibrachiatum ATCC 18648</name>
    <dbReference type="NCBI Taxonomy" id="983965"/>
    <lineage>
        <taxon>Eukaryota</taxon>
        <taxon>Fungi</taxon>
        <taxon>Dikarya</taxon>
        <taxon>Ascomycota</taxon>
        <taxon>Pezizomycotina</taxon>
        <taxon>Sordariomycetes</taxon>
        <taxon>Hypocreomycetidae</taxon>
        <taxon>Hypocreales</taxon>
        <taxon>Hypocreaceae</taxon>
        <taxon>Trichoderma</taxon>
    </lineage>
</organism>